<dbReference type="Pfam" id="PF11290">
    <property type="entry name" value="DUF3090"/>
    <property type="match status" value="1"/>
</dbReference>
<reference evidence="1" key="1">
    <citation type="submission" date="2020-05" db="EMBL/GenBank/DDBJ databases">
        <authorList>
            <person name="Chiriac C."/>
            <person name="Salcher M."/>
            <person name="Ghai R."/>
            <person name="Kavagutti S V."/>
        </authorList>
    </citation>
    <scope>NUCLEOTIDE SEQUENCE</scope>
</reference>
<dbReference type="EMBL" id="CAEZZE010000023">
    <property type="protein sequence ID" value="CAB4745094.1"/>
    <property type="molecule type" value="Genomic_DNA"/>
</dbReference>
<dbReference type="NCBIfam" id="TIGR03847">
    <property type="entry name" value="conserved hypothetical protein"/>
    <property type="match status" value="1"/>
</dbReference>
<name>A0A6J6TE72_9ZZZZ</name>
<organism evidence="1">
    <name type="scientific">freshwater metagenome</name>
    <dbReference type="NCBI Taxonomy" id="449393"/>
    <lineage>
        <taxon>unclassified sequences</taxon>
        <taxon>metagenomes</taxon>
        <taxon>ecological metagenomes</taxon>
    </lineage>
</organism>
<dbReference type="InterPro" id="IPR021441">
    <property type="entry name" value="DUF3090"/>
</dbReference>
<dbReference type="AlphaFoldDB" id="A0A6J6TE72"/>
<gene>
    <name evidence="1" type="ORF">UFOPK2827_00239</name>
</gene>
<protein>
    <submittedName>
        <fullName evidence="1">Unannotated protein</fullName>
    </submittedName>
</protein>
<sequence length="183" mass="20577">MTSRVLLFEEPERFTVGTVGQPGERTFFIQARDRTRLISISLEKAQVQALSERLLYMVREIKQSDPTVVITKLLRDDAPLDTPIEEEFRVGVIGLAFDADKQLIQVDLQAVSENESDDREFIDVDDLTGDQDILRVLISPSEADRFSKRCNSVVGAGRQPCPFCGGPIDPRGHLCPRANGYRR</sequence>
<proteinExistence type="predicted"/>
<evidence type="ECO:0000313" key="1">
    <source>
        <dbReference type="EMBL" id="CAB4745094.1"/>
    </source>
</evidence>
<accession>A0A6J6TE72</accession>